<dbReference type="InterPro" id="IPR004154">
    <property type="entry name" value="Anticodon-bd"/>
</dbReference>
<keyword evidence="3 9" id="KW-0963">Cytoplasm</keyword>
<evidence type="ECO:0000313" key="12">
    <source>
        <dbReference type="EMBL" id="KSW11903.1"/>
    </source>
</evidence>
<dbReference type="GO" id="GO:0005737">
    <property type="term" value="C:cytoplasm"/>
    <property type="evidence" value="ECO:0007669"/>
    <property type="project" value="UniProtKB-SubCell"/>
</dbReference>
<evidence type="ECO:0000256" key="10">
    <source>
        <dbReference type="PIRSR" id="PIRSR001549-1"/>
    </source>
</evidence>
<dbReference type="RefSeq" id="WP_058370581.1">
    <property type="nucleotide sequence ID" value="NZ_LNTB01000001.1"/>
</dbReference>
<comment type="catalytic activity">
    <reaction evidence="8 9">
        <text>tRNA(His) + L-histidine + ATP = L-histidyl-tRNA(His) + AMP + diphosphate + H(+)</text>
        <dbReference type="Rhea" id="RHEA:17313"/>
        <dbReference type="Rhea" id="RHEA-COMP:9665"/>
        <dbReference type="Rhea" id="RHEA-COMP:9689"/>
        <dbReference type="ChEBI" id="CHEBI:15378"/>
        <dbReference type="ChEBI" id="CHEBI:30616"/>
        <dbReference type="ChEBI" id="CHEBI:33019"/>
        <dbReference type="ChEBI" id="CHEBI:57595"/>
        <dbReference type="ChEBI" id="CHEBI:78442"/>
        <dbReference type="ChEBI" id="CHEBI:78527"/>
        <dbReference type="ChEBI" id="CHEBI:456215"/>
        <dbReference type="EC" id="6.1.1.21"/>
    </reaction>
</comment>
<accession>A0A0V8RV30</accession>
<comment type="subcellular location">
    <subcellularLocation>
        <location evidence="1 9">Cytoplasm</location>
    </subcellularLocation>
</comment>
<feature type="binding site" evidence="10">
    <location>
        <position position="270"/>
    </location>
    <ligand>
        <name>L-histidine</name>
        <dbReference type="ChEBI" id="CHEBI:57595"/>
    </ligand>
</feature>
<dbReference type="GO" id="GO:0005524">
    <property type="term" value="F:ATP binding"/>
    <property type="evidence" value="ECO:0007669"/>
    <property type="project" value="UniProtKB-UniRule"/>
</dbReference>
<dbReference type="InterPro" id="IPR045864">
    <property type="entry name" value="aa-tRNA-synth_II/BPL/LPL"/>
</dbReference>
<dbReference type="GO" id="GO:0006427">
    <property type="term" value="P:histidyl-tRNA aminoacylation"/>
    <property type="evidence" value="ECO:0007669"/>
    <property type="project" value="UniProtKB-UniRule"/>
</dbReference>
<dbReference type="NCBIfam" id="TIGR00442">
    <property type="entry name" value="hisS"/>
    <property type="match status" value="1"/>
</dbReference>
<dbReference type="PIRSF" id="PIRSF001549">
    <property type="entry name" value="His-tRNA_synth"/>
    <property type="match status" value="1"/>
</dbReference>
<keyword evidence="6 9" id="KW-0648">Protein biosynthesis</keyword>
<evidence type="ECO:0000256" key="6">
    <source>
        <dbReference type="ARBA" id="ARBA00022917"/>
    </source>
</evidence>
<dbReference type="Pfam" id="PF13393">
    <property type="entry name" value="tRNA-synt_His"/>
    <property type="match status" value="1"/>
</dbReference>
<feature type="binding site" evidence="10">
    <location>
        <begin position="274"/>
        <end position="275"/>
    </location>
    <ligand>
        <name>L-histidine</name>
        <dbReference type="ChEBI" id="CHEBI:57595"/>
    </ligand>
</feature>
<evidence type="ECO:0000259" key="11">
    <source>
        <dbReference type="PROSITE" id="PS50862"/>
    </source>
</evidence>
<dbReference type="Proteomes" id="UP000053352">
    <property type="component" value="Unassembled WGS sequence"/>
</dbReference>
<dbReference type="HAMAP" id="MF_00127">
    <property type="entry name" value="His_tRNA_synth"/>
    <property type="match status" value="1"/>
</dbReference>
<dbReference type="InterPro" id="IPR041715">
    <property type="entry name" value="HisRS-like_core"/>
</dbReference>
<dbReference type="SUPFAM" id="SSF52954">
    <property type="entry name" value="Class II aaRS ABD-related"/>
    <property type="match status" value="1"/>
</dbReference>
<dbReference type="PROSITE" id="PS50862">
    <property type="entry name" value="AA_TRNA_LIGASE_II"/>
    <property type="match status" value="1"/>
</dbReference>
<evidence type="ECO:0000256" key="8">
    <source>
        <dbReference type="ARBA" id="ARBA00047639"/>
    </source>
</evidence>
<feature type="binding site" evidence="10">
    <location>
        <position position="111"/>
    </location>
    <ligand>
        <name>L-histidine</name>
        <dbReference type="ChEBI" id="CHEBI:57595"/>
    </ligand>
</feature>
<comment type="similarity">
    <text evidence="2 9">Belongs to the class-II aminoacyl-tRNA synthetase family.</text>
</comment>
<dbReference type="Gene3D" id="3.30.930.10">
    <property type="entry name" value="Bira Bifunctional Protein, Domain 2"/>
    <property type="match status" value="1"/>
</dbReference>
<evidence type="ECO:0000256" key="1">
    <source>
        <dbReference type="ARBA" id="ARBA00004496"/>
    </source>
</evidence>
<evidence type="ECO:0000256" key="3">
    <source>
        <dbReference type="ARBA" id="ARBA00022490"/>
    </source>
</evidence>
<evidence type="ECO:0000256" key="7">
    <source>
        <dbReference type="ARBA" id="ARBA00023146"/>
    </source>
</evidence>
<feature type="binding site" evidence="10">
    <location>
        <position position="125"/>
    </location>
    <ligand>
        <name>L-histidine</name>
        <dbReference type="ChEBI" id="CHEBI:57595"/>
    </ligand>
</feature>
<dbReference type="GO" id="GO:0000105">
    <property type="term" value="P:L-histidine biosynthetic process"/>
    <property type="evidence" value="ECO:0007669"/>
    <property type="project" value="InterPro"/>
</dbReference>
<evidence type="ECO:0000313" key="13">
    <source>
        <dbReference type="Proteomes" id="UP000053352"/>
    </source>
</evidence>
<dbReference type="EC" id="6.1.1.21" evidence="9"/>
<dbReference type="AlphaFoldDB" id="A0A0V8RV30"/>
<proteinExistence type="inferred from homology"/>
<evidence type="ECO:0000256" key="4">
    <source>
        <dbReference type="ARBA" id="ARBA00022598"/>
    </source>
</evidence>
<keyword evidence="7 9" id="KW-0030">Aminoacyl-tRNA synthetase</keyword>
<feature type="binding site" evidence="10">
    <location>
        <position position="129"/>
    </location>
    <ligand>
        <name>L-histidine</name>
        <dbReference type="ChEBI" id="CHEBI:57595"/>
    </ligand>
</feature>
<protein>
    <recommendedName>
        <fullName evidence="9">Histidine--tRNA ligase</fullName>
        <ecNumber evidence="9">6.1.1.21</ecNumber>
    </recommendedName>
    <alternativeName>
        <fullName evidence="9">Histidyl-tRNA synthetase</fullName>
        <shortName evidence="9">HisRS</shortName>
    </alternativeName>
</protein>
<dbReference type="STRING" id="2309.CF15_03640"/>
<dbReference type="CDD" id="cd00773">
    <property type="entry name" value="HisRS-like_core"/>
    <property type="match status" value="1"/>
</dbReference>
<feature type="domain" description="Aminoacyl-transfer RNA synthetases class-II family profile" evidence="11">
    <location>
        <begin position="24"/>
        <end position="353"/>
    </location>
</feature>
<organism evidence="12 13">
    <name type="scientific">Pyrodictium occultum</name>
    <dbReference type="NCBI Taxonomy" id="2309"/>
    <lineage>
        <taxon>Archaea</taxon>
        <taxon>Thermoproteota</taxon>
        <taxon>Thermoprotei</taxon>
        <taxon>Desulfurococcales</taxon>
        <taxon>Pyrodictiaceae</taxon>
        <taxon>Pyrodictium</taxon>
    </lineage>
</organism>
<evidence type="ECO:0000256" key="2">
    <source>
        <dbReference type="ARBA" id="ARBA00008226"/>
    </source>
</evidence>
<dbReference type="Pfam" id="PF03129">
    <property type="entry name" value="HGTP_anticodon"/>
    <property type="match status" value="1"/>
</dbReference>
<keyword evidence="9" id="KW-0067">ATP-binding</keyword>
<keyword evidence="13" id="KW-1185">Reference proteome</keyword>
<dbReference type="InterPro" id="IPR015807">
    <property type="entry name" value="His-tRNA-ligase"/>
</dbReference>
<name>A0A0V8RV30_PYROC</name>
<gene>
    <name evidence="9" type="primary">hisS</name>
    <name evidence="12" type="ORF">CF15_03640</name>
</gene>
<dbReference type="InterPro" id="IPR006195">
    <property type="entry name" value="aa-tRNA-synth_II"/>
</dbReference>
<dbReference type="HAMAP" id="MF_00125">
    <property type="entry name" value="HisZ"/>
    <property type="match status" value="1"/>
</dbReference>
<feature type="binding site" evidence="10">
    <location>
        <begin position="81"/>
        <end position="83"/>
    </location>
    <ligand>
        <name>L-histidine</name>
        <dbReference type="ChEBI" id="CHEBI:57595"/>
    </ligand>
</feature>
<keyword evidence="5 9" id="KW-0547">Nucleotide-binding</keyword>
<evidence type="ECO:0000256" key="9">
    <source>
        <dbReference type="HAMAP-Rule" id="MF_00127"/>
    </source>
</evidence>
<comment type="caution">
    <text evidence="12">The sequence shown here is derived from an EMBL/GenBank/DDBJ whole genome shotgun (WGS) entry which is preliminary data.</text>
</comment>
<dbReference type="InterPro" id="IPR004516">
    <property type="entry name" value="HisRS/HisZ"/>
</dbReference>
<dbReference type="PANTHER" id="PTHR43707:SF1">
    <property type="entry name" value="HISTIDINE--TRNA LIGASE, MITOCHONDRIAL-RELATED"/>
    <property type="match status" value="1"/>
</dbReference>
<dbReference type="InterPro" id="IPR036621">
    <property type="entry name" value="Anticodon-bd_dom_sf"/>
</dbReference>
<dbReference type="PANTHER" id="PTHR43707">
    <property type="entry name" value="HISTIDYL-TRNA SYNTHETASE"/>
    <property type="match status" value="1"/>
</dbReference>
<dbReference type="GO" id="GO:0004821">
    <property type="term" value="F:histidine-tRNA ligase activity"/>
    <property type="evidence" value="ECO:0007669"/>
    <property type="project" value="UniProtKB-UniRule"/>
</dbReference>
<evidence type="ECO:0000256" key="5">
    <source>
        <dbReference type="ARBA" id="ARBA00022741"/>
    </source>
</evidence>
<sequence length="435" mass="49408">MSKVPLEPLRGFRDILPPESEALRRLAEIFARIARSYGYGEVKPPTLERFQLFAVKSGEEIRRSMYVFRDKAGREVALRPEATASIARIYLRLLRGQPKPVRLYYVVNCFRYEEPQRARYREFWQAGVELLGEPSILGDFEVIKLLLKFYESIDMLDHIVLKIGNTRLYRRLFAKHGISEEIQDHILHLMDKGMYKEALEALMGAEHPGLASILEELWSNARDDIDAAKNILSKSGEEIIESLEELKKLVDMLKGYNSRLNLEIDLAFARGLAYYTGTIFEVKVPGFPVSIAGGGRYDNLIELYGGEKVPGTGFAIGLDRTLAAMESSGLRPRIIYQEPVRIAVIVLDESLAPYAAKVQDILASKDNVSAALYTGSKLQKMLPRLAKQGYHYAAIVGKQEAREGKLVLRDLAKREQRVLTLEELRELNLTELEFR</sequence>
<dbReference type="InterPro" id="IPR004517">
    <property type="entry name" value="HisZ"/>
</dbReference>
<reference evidence="12 13" key="1">
    <citation type="submission" date="2015-11" db="EMBL/GenBank/DDBJ databases">
        <title>Genome sequence of Pyrodictium occultum PL-19, a marine hyperthermophilic archaeon isolated from Volcano, Italy.</title>
        <authorList>
            <person name="Utturkar S."/>
            <person name="Huber H."/>
            <person name="Leptihn S."/>
            <person name="Brown S."/>
            <person name="Stetter K.O."/>
            <person name="Podar M."/>
        </authorList>
    </citation>
    <scope>NUCLEOTIDE SEQUENCE [LARGE SCALE GENOMIC DNA]</scope>
    <source>
        <strain evidence="12 13">PL-19</strain>
    </source>
</reference>
<keyword evidence="4 9" id="KW-0436">Ligase</keyword>
<dbReference type="EMBL" id="LNTB01000001">
    <property type="protein sequence ID" value="KSW11903.1"/>
    <property type="molecule type" value="Genomic_DNA"/>
</dbReference>
<dbReference type="Gene3D" id="3.40.50.800">
    <property type="entry name" value="Anticodon-binding domain"/>
    <property type="match status" value="1"/>
</dbReference>
<dbReference type="OrthoDB" id="8659at2157"/>
<dbReference type="SUPFAM" id="SSF55681">
    <property type="entry name" value="Class II aaRS and biotin synthetases"/>
    <property type="match status" value="1"/>
</dbReference>